<proteinExistence type="predicted"/>
<reference evidence="2" key="1">
    <citation type="journal article" date="2015" name="Front. Microbiol.">
        <title>Combining genomic sequencing methods to explore viral diversity and reveal potential virus-host interactions.</title>
        <authorList>
            <person name="Chow C.E."/>
            <person name="Winget D.M."/>
            <person name="White R.A.III."/>
            <person name="Hallam S.J."/>
            <person name="Suttle C.A."/>
        </authorList>
    </citation>
    <scope>NUCLEOTIDE SEQUENCE</scope>
    <source>
        <strain evidence="2">Anoxic2_1</strain>
    </source>
</reference>
<evidence type="ECO:0000256" key="1">
    <source>
        <dbReference type="SAM" id="MobiDB-lite"/>
    </source>
</evidence>
<reference evidence="2" key="2">
    <citation type="submission" date="2015-03" db="EMBL/GenBank/DDBJ databases">
        <authorList>
            <person name="Chow C.-E.T."/>
            <person name="Winget D.M."/>
            <person name="White R.A.III."/>
            <person name="Hallam S.J."/>
            <person name="Suttle C.A."/>
        </authorList>
    </citation>
    <scope>NUCLEOTIDE SEQUENCE</scope>
    <source>
        <strain evidence="2">Anoxic2_1</strain>
    </source>
</reference>
<protein>
    <submittedName>
        <fullName evidence="2">Uncharacterized protein</fullName>
    </submittedName>
</protein>
<evidence type="ECO:0000313" key="2">
    <source>
        <dbReference type="EMBL" id="AKH46585.1"/>
    </source>
</evidence>
<organism evidence="2">
    <name type="scientific">uncultured marine virus</name>
    <dbReference type="NCBI Taxonomy" id="186617"/>
    <lineage>
        <taxon>Viruses</taxon>
        <taxon>environmental samples</taxon>
    </lineage>
</organism>
<dbReference type="EMBL" id="KR029585">
    <property type="protein sequence ID" value="AKH46585.1"/>
    <property type="molecule type" value="Genomic_DNA"/>
</dbReference>
<accession>A0A0F7L3R7</accession>
<name>A0A0F7L3R7_9VIRU</name>
<sequence>MKSFRCPPRRARRGSRRRRPQRRRSKTLRLDSARWAIASAAPCVRSDRSGDRSGSLCLRLAR</sequence>
<feature type="compositionally biased region" description="Basic residues" evidence="1">
    <location>
        <begin position="7"/>
        <end position="27"/>
    </location>
</feature>
<feature type="region of interest" description="Disordered" evidence="1">
    <location>
        <begin position="1"/>
        <end position="30"/>
    </location>
</feature>